<dbReference type="Gene3D" id="3.40.470.10">
    <property type="entry name" value="Uracil-DNA glycosylase-like domain"/>
    <property type="match status" value="1"/>
</dbReference>
<dbReference type="HAMAP" id="MF_00148">
    <property type="entry name" value="UDG"/>
    <property type="match status" value="1"/>
</dbReference>
<proteinExistence type="inferred from homology"/>
<dbReference type="NCBIfam" id="TIGR00628">
    <property type="entry name" value="ung"/>
    <property type="match status" value="1"/>
</dbReference>
<evidence type="ECO:0000256" key="3">
    <source>
        <dbReference type="ARBA" id="ARBA00008184"/>
    </source>
</evidence>
<protein>
    <recommendedName>
        <fullName evidence="5 9">Uracil-DNA glycosylase</fullName>
        <shortName evidence="9">UDG</shortName>
        <ecNumber evidence="4 9">3.2.2.27</ecNumber>
    </recommendedName>
</protein>
<dbReference type="InterPro" id="IPR002043">
    <property type="entry name" value="UDG_fam1"/>
</dbReference>
<dbReference type="NCBIfam" id="NF003589">
    <property type="entry name" value="PRK05254.1-2"/>
    <property type="match status" value="1"/>
</dbReference>
<evidence type="ECO:0000256" key="5">
    <source>
        <dbReference type="ARBA" id="ARBA00018429"/>
    </source>
</evidence>
<dbReference type="STRING" id="1423725.FC19_GL001315"/>
<dbReference type="GO" id="GO:0005737">
    <property type="term" value="C:cytoplasm"/>
    <property type="evidence" value="ECO:0007669"/>
    <property type="project" value="UniProtKB-SubCell"/>
</dbReference>
<evidence type="ECO:0000256" key="6">
    <source>
        <dbReference type="ARBA" id="ARBA00022763"/>
    </source>
</evidence>
<reference evidence="13 14" key="1">
    <citation type="journal article" date="2015" name="Genome Announc.">
        <title>Expanding the biotechnology potential of lactobacilli through comparative genomics of 213 strains and associated genera.</title>
        <authorList>
            <person name="Sun Z."/>
            <person name="Harris H.M."/>
            <person name="McCann A."/>
            <person name="Guo C."/>
            <person name="Argimon S."/>
            <person name="Zhang W."/>
            <person name="Yang X."/>
            <person name="Jeffery I.B."/>
            <person name="Cooney J.C."/>
            <person name="Kagawa T.F."/>
            <person name="Liu W."/>
            <person name="Song Y."/>
            <person name="Salvetti E."/>
            <person name="Wrobel A."/>
            <person name="Rasinkangas P."/>
            <person name="Parkhill J."/>
            <person name="Rea M.C."/>
            <person name="O'Sullivan O."/>
            <person name="Ritari J."/>
            <person name="Douillard F.P."/>
            <person name="Paul Ross R."/>
            <person name="Yang R."/>
            <person name="Briner A.E."/>
            <person name="Felis G.E."/>
            <person name="de Vos W.M."/>
            <person name="Barrangou R."/>
            <person name="Klaenhammer T.R."/>
            <person name="Caufield P.W."/>
            <person name="Cui Y."/>
            <person name="Zhang H."/>
            <person name="O'Toole P.W."/>
        </authorList>
    </citation>
    <scope>NUCLEOTIDE SEQUENCE [LARGE SCALE GENOMIC DNA]</scope>
    <source>
        <strain evidence="13 14">DSM 21051</strain>
    </source>
</reference>
<evidence type="ECO:0000256" key="9">
    <source>
        <dbReference type="HAMAP-Rule" id="MF_00148"/>
    </source>
</evidence>
<dbReference type="EMBL" id="AYZD01000018">
    <property type="protein sequence ID" value="KRM95836.1"/>
    <property type="molecule type" value="Genomic_DNA"/>
</dbReference>
<evidence type="ECO:0000256" key="7">
    <source>
        <dbReference type="ARBA" id="ARBA00022801"/>
    </source>
</evidence>
<evidence type="ECO:0000256" key="8">
    <source>
        <dbReference type="ARBA" id="ARBA00023204"/>
    </source>
</evidence>
<gene>
    <name evidence="9" type="primary">ung</name>
    <name evidence="13" type="ORF">FC19_GL001315</name>
</gene>
<evidence type="ECO:0000256" key="4">
    <source>
        <dbReference type="ARBA" id="ARBA00012030"/>
    </source>
</evidence>
<feature type="active site" description="Proton acceptor" evidence="9 10">
    <location>
        <position position="65"/>
    </location>
</feature>
<dbReference type="GO" id="GO:0097510">
    <property type="term" value="P:base-excision repair, AP site formation via deaminated base removal"/>
    <property type="evidence" value="ECO:0007669"/>
    <property type="project" value="TreeGrafter"/>
</dbReference>
<comment type="catalytic activity">
    <reaction evidence="1 9 11">
        <text>Hydrolyzes single-stranded DNA or mismatched double-stranded DNA and polynucleotides, releasing free uracil.</text>
        <dbReference type="EC" id="3.2.2.27"/>
    </reaction>
</comment>
<dbReference type="CDD" id="cd10027">
    <property type="entry name" value="UDG-F1-like"/>
    <property type="match status" value="1"/>
</dbReference>
<dbReference type="EC" id="3.2.2.27" evidence="4 9"/>
<keyword evidence="7 9" id="KW-0378">Hydrolase</keyword>
<keyword evidence="8 9" id="KW-0234">DNA repair</keyword>
<dbReference type="InterPro" id="IPR036895">
    <property type="entry name" value="Uracil-DNA_glycosylase-like_sf"/>
</dbReference>
<comment type="function">
    <text evidence="2 9 11">Excises uracil residues from the DNA which can arise as a result of misincorporation of dUMP residues by DNA polymerase or due to deamination of cytosine.</text>
</comment>
<dbReference type="SMART" id="SM00986">
    <property type="entry name" value="UDG"/>
    <property type="match status" value="1"/>
</dbReference>
<dbReference type="Pfam" id="PF03167">
    <property type="entry name" value="UDG"/>
    <property type="match status" value="1"/>
</dbReference>
<comment type="subcellular location">
    <subcellularLocation>
        <location evidence="9">Cytoplasm</location>
    </subcellularLocation>
</comment>
<dbReference type="PANTHER" id="PTHR11264:SF0">
    <property type="entry name" value="URACIL-DNA GLYCOSYLASE"/>
    <property type="match status" value="1"/>
</dbReference>
<dbReference type="SUPFAM" id="SSF52141">
    <property type="entry name" value="Uracil-DNA glycosylase-like"/>
    <property type="match status" value="1"/>
</dbReference>
<evidence type="ECO:0000256" key="2">
    <source>
        <dbReference type="ARBA" id="ARBA00002631"/>
    </source>
</evidence>
<name>A0A0R2D6G5_9LACO</name>
<dbReference type="RefSeq" id="WP_057876301.1">
    <property type="nucleotide sequence ID" value="NZ_AYZD01000018.1"/>
</dbReference>
<comment type="caution">
    <text evidence="13">The sequence shown here is derived from an EMBL/GenBank/DDBJ whole genome shotgun (WGS) entry which is preliminary data.</text>
</comment>
<evidence type="ECO:0000256" key="10">
    <source>
        <dbReference type="PROSITE-ProRule" id="PRU10072"/>
    </source>
</evidence>
<evidence type="ECO:0000259" key="12">
    <source>
        <dbReference type="SMART" id="SM00986"/>
    </source>
</evidence>
<dbReference type="NCBIfam" id="NF003588">
    <property type="entry name" value="PRK05254.1-1"/>
    <property type="match status" value="1"/>
</dbReference>
<dbReference type="PROSITE" id="PS00130">
    <property type="entry name" value="U_DNA_GLYCOSYLASE"/>
    <property type="match status" value="1"/>
</dbReference>
<keyword evidence="6 9" id="KW-0227">DNA damage</keyword>
<sequence>MKTLIKNDWQDVLGPEFEKAYYLKLHDFLKEEYTTQLIHPDMYHIFEAFEWTPFSKVKVCILGQDPYHGPNQAHGCSFSVLPGVRIPPSLANIYKELQSDLGIKPVKHGYLEKWAKQGVLLLNTVLTVRNGQAFSHRGKGWEQLTDAAIKKLSERSRPVVFILWGKSARDKIKLIDTNKNIVLQSAHPSPLSAHRGFFGSKPFSKTNAALVAMGEEPIDWQLPEEVNRS</sequence>
<evidence type="ECO:0000256" key="11">
    <source>
        <dbReference type="RuleBase" id="RU003780"/>
    </source>
</evidence>
<dbReference type="InterPro" id="IPR005122">
    <property type="entry name" value="Uracil-DNA_glycosylase-like"/>
</dbReference>
<dbReference type="AlphaFoldDB" id="A0A0R2D6G5"/>
<dbReference type="PANTHER" id="PTHR11264">
    <property type="entry name" value="URACIL-DNA GLYCOSYLASE"/>
    <property type="match status" value="1"/>
</dbReference>
<dbReference type="NCBIfam" id="NF003591">
    <property type="entry name" value="PRK05254.1-4"/>
    <property type="match status" value="1"/>
</dbReference>
<comment type="similarity">
    <text evidence="3 9 11">Belongs to the uracil-DNA glycosylase (UDG) superfamily. UNG family.</text>
</comment>
<keyword evidence="9" id="KW-0963">Cytoplasm</keyword>
<evidence type="ECO:0000313" key="13">
    <source>
        <dbReference type="EMBL" id="KRM95836.1"/>
    </source>
</evidence>
<evidence type="ECO:0000256" key="1">
    <source>
        <dbReference type="ARBA" id="ARBA00001400"/>
    </source>
</evidence>
<dbReference type="PATRIC" id="fig|1423725.3.peg.1354"/>
<dbReference type="NCBIfam" id="NF003592">
    <property type="entry name" value="PRK05254.1-5"/>
    <property type="match status" value="1"/>
</dbReference>
<evidence type="ECO:0000313" key="14">
    <source>
        <dbReference type="Proteomes" id="UP000051015"/>
    </source>
</evidence>
<feature type="domain" description="Uracil-DNA glycosylase-like" evidence="12">
    <location>
        <begin position="50"/>
        <end position="210"/>
    </location>
</feature>
<dbReference type="Proteomes" id="UP000051015">
    <property type="component" value="Unassembled WGS sequence"/>
</dbReference>
<dbReference type="InterPro" id="IPR018085">
    <property type="entry name" value="Ura-DNA_Glyclase_AS"/>
</dbReference>
<dbReference type="FunFam" id="3.40.470.10:FF:000001">
    <property type="entry name" value="Uracil-DNA glycosylase"/>
    <property type="match status" value="1"/>
</dbReference>
<dbReference type="SMART" id="SM00987">
    <property type="entry name" value="UreE_C"/>
    <property type="match status" value="1"/>
</dbReference>
<keyword evidence="14" id="KW-1185">Reference proteome</keyword>
<dbReference type="GO" id="GO:0004844">
    <property type="term" value="F:uracil DNA N-glycosylase activity"/>
    <property type="evidence" value="ECO:0007669"/>
    <property type="project" value="UniProtKB-UniRule"/>
</dbReference>
<organism evidence="13 14">
    <name type="scientific">Liquorilactobacillus aquaticus DSM 21051</name>
    <dbReference type="NCBI Taxonomy" id="1423725"/>
    <lineage>
        <taxon>Bacteria</taxon>
        <taxon>Bacillati</taxon>
        <taxon>Bacillota</taxon>
        <taxon>Bacilli</taxon>
        <taxon>Lactobacillales</taxon>
        <taxon>Lactobacillaceae</taxon>
        <taxon>Liquorilactobacillus</taxon>
    </lineage>
</organism>
<accession>A0A0R2D6G5</accession>